<evidence type="ECO:0000313" key="2">
    <source>
        <dbReference type="EMBL" id="AVI52020.1"/>
    </source>
</evidence>
<feature type="transmembrane region" description="Helical" evidence="1">
    <location>
        <begin position="109"/>
        <end position="132"/>
    </location>
</feature>
<gene>
    <name evidence="2" type="ORF">C5O00_12995</name>
</gene>
<evidence type="ECO:0000313" key="3">
    <source>
        <dbReference type="Proteomes" id="UP000238442"/>
    </source>
</evidence>
<protein>
    <recommendedName>
        <fullName evidence="4">Sugar transporter</fullName>
    </recommendedName>
</protein>
<organism evidence="2 3">
    <name type="scientific">Pukyongia salina</name>
    <dbReference type="NCBI Taxonomy" id="2094025"/>
    <lineage>
        <taxon>Bacteria</taxon>
        <taxon>Pseudomonadati</taxon>
        <taxon>Bacteroidota</taxon>
        <taxon>Flavobacteriia</taxon>
        <taxon>Flavobacteriales</taxon>
        <taxon>Flavobacteriaceae</taxon>
        <taxon>Pukyongia</taxon>
    </lineage>
</organism>
<keyword evidence="1" id="KW-0472">Membrane</keyword>
<sequence>MTTTKPNTGFWIIAVLALLWNLMGVFQYLSTTLWADAIKEALPPEQVALMDALPSWYSYVFAVAVFAGVIGSLLLLIRKKLAVPVLGISLLAVLVQMGYWLFATDVMEVVGMSSVVMPLVVIIIAIFLYFYSKGAAQKGWLR</sequence>
<dbReference type="RefSeq" id="WP_105217260.1">
    <property type="nucleotide sequence ID" value="NZ_CP027062.1"/>
</dbReference>
<evidence type="ECO:0008006" key="4">
    <source>
        <dbReference type="Google" id="ProtNLM"/>
    </source>
</evidence>
<name>A0A2S0HZI4_9FLAO</name>
<dbReference type="KEGG" id="aue:C5O00_12995"/>
<dbReference type="OrthoDB" id="1143964at2"/>
<feature type="transmembrane region" description="Helical" evidence="1">
    <location>
        <begin position="9"/>
        <end position="29"/>
    </location>
</feature>
<keyword evidence="1" id="KW-1133">Transmembrane helix</keyword>
<proteinExistence type="predicted"/>
<accession>A0A2S0HZI4</accession>
<keyword evidence="1" id="KW-0812">Transmembrane</keyword>
<feature type="transmembrane region" description="Helical" evidence="1">
    <location>
        <begin position="56"/>
        <end position="76"/>
    </location>
</feature>
<dbReference type="EMBL" id="CP027062">
    <property type="protein sequence ID" value="AVI52020.1"/>
    <property type="molecule type" value="Genomic_DNA"/>
</dbReference>
<evidence type="ECO:0000256" key="1">
    <source>
        <dbReference type="SAM" id="Phobius"/>
    </source>
</evidence>
<feature type="transmembrane region" description="Helical" evidence="1">
    <location>
        <begin position="83"/>
        <end position="103"/>
    </location>
</feature>
<dbReference type="Proteomes" id="UP000238442">
    <property type="component" value="Chromosome"/>
</dbReference>
<dbReference type="AlphaFoldDB" id="A0A2S0HZI4"/>
<reference evidence="2 3" key="1">
    <citation type="submission" date="2018-02" db="EMBL/GenBank/DDBJ databases">
        <title>Genomic analysis of the strain RR4-38 isolated from a seawater recirculating aquaculture system.</title>
        <authorList>
            <person name="Kim Y.-S."/>
            <person name="Jang Y.H."/>
            <person name="Kim K.-H."/>
        </authorList>
    </citation>
    <scope>NUCLEOTIDE SEQUENCE [LARGE SCALE GENOMIC DNA]</scope>
    <source>
        <strain evidence="2 3">RR4-38</strain>
    </source>
</reference>
<keyword evidence="3" id="KW-1185">Reference proteome</keyword>